<feature type="region of interest" description="Disordered" evidence="1">
    <location>
        <begin position="119"/>
        <end position="140"/>
    </location>
</feature>
<organism evidence="2 3">
    <name type="scientific">Toxocara canis</name>
    <name type="common">Canine roundworm</name>
    <dbReference type="NCBI Taxonomy" id="6265"/>
    <lineage>
        <taxon>Eukaryota</taxon>
        <taxon>Metazoa</taxon>
        <taxon>Ecdysozoa</taxon>
        <taxon>Nematoda</taxon>
        <taxon>Chromadorea</taxon>
        <taxon>Rhabditida</taxon>
        <taxon>Spirurina</taxon>
        <taxon>Ascaridomorpha</taxon>
        <taxon>Ascaridoidea</taxon>
        <taxon>Toxocaridae</taxon>
        <taxon>Toxocara</taxon>
    </lineage>
</organism>
<dbReference type="OrthoDB" id="5835618at2759"/>
<comment type="caution">
    <text evidence="2">The sequence shown here is derived from an EMBL/GenBank/DDBJ whole genome shotgun (WGS) entry which is preliminary data.</text>
</comment>
<name>A0A0B2V282_TOXCA</name>
<evidence type="ECO:0000313" key="2">
    <source>
        <dbReference type="EMBL" id="KHN75567.1"/>
    </source>
</evidence>
<dbReference type="EMBL" id="JPKZ01002661">
    <property type="protein sequence ID" value="KHN75567.1"/>
    <property type="molecule type" value="Genomic_DNA"/>
</dbReference>
<protein>
    <submittedName>
        <fullName evidence="2">Uncharacterized protein</fullName>
    </submittedName>
</protein>
<keyword evidence="3" id="KW-1185">Reference proteome</keyword>
<dbReference type="AlphaFoldDB" id="A0A0B2V282"/>
<proteinExistence type="predicted"/>
<sequence>MASLVNSVLYSFQVDDMVFRKYRPDKQWGKVDTRIFKAILEARNKRKMPSFRVPDAVKALGVEIHDPRSPDFPTPRVLPNTDHPLYKAVKCALFDGMEPFTDGIDQACALTNAVRRPHFPPSVTEKGEEENVEKRTCPEQKMKSLNFQEEELIQKQSPCDGKNAALNPKK</sequence>
<reference evidence="2 3" key="1">
    <citation type="submission" date="2014-11" db="EMBL/GenBank/DDBJ databases">
        <title>Genetic blueprint of the zoonotic pathogen Toxocara canis.</title>
        <authorList>
            <person name="Zhu X.-Q."/>
            <person name="Korhonen P.K."/>
            <person name="Cai H."/>
            <person name="Young N.D."/>
            <person name="Nejsum P."/>
            <person name="von Samson-Himmelstjerna G."/>
            <person name="Boag P.R."/>
            <person name="Tan P."/>
            <person name="Li Q."/>
            <person name="Min J."/>
            <person name="Yang Y."/>
            <person name="Wang X."/>
            <person name="Fang X."/>
            <person name="Hall R.S."/>
            <person name="Hofmann A."/>
            <person name="Sternberg P.W."/>
            <person name="Jex A.R."/>
            <person name="Gasser R.B."/>
        </authorList>
    </citation>
    <scope>NUCLEOTIDE SEQUENCE [LARGE SCALE GENOMIC DNA]</scope>
    <source>
        <strain evidence="2">PN_DK_2014</strain>
    </source>
</reference>
<accession>A0A0B2V282</accession>
<feature type="region of interest" description="Disordered" evidence="1">
    <location>
        <begin position="151"/>
        <end position="170"/>
    </location>
</feature>
<evidence type="ECO:0000256" key="1">
    <source>
        <dbReference type="SAM" id="MobiDB-lite"/>
    </source>
</evidence>
<gene>
    <name evidence="2" type="ORF">Tcan_05042</name>
</gene>
<dbReference type="Proteomes" id="UP000031036">
    <property type="component" value="Unassembled WGS sequence"/>
</dbReference>
<evidence type="ECO:0000313" key="3">
    <source>
        <dbReference type="Proteomes" id="UP000031036"/>
    </source>
</evidence>